<dbReference type="Proteomes" id="UP000722791">
    <property type="component" value="Unassembled WGS sequence"/>
</dbReference>
<evidence type="ECO:0000313" key="1">
    <source>
        <dbReference type="EMBL" id="GIM16185.1"/>
    </source>
</evidence>
<sequence>MNPAAVYNVSAFFQQLPFFLVPCSHACPMYVTIWVMQDACFLSWARSQEDWVGTVMGAVRSWQGGRKQSPEAAMVAAAAAAVAVAPDSGSQSVPRQLGQA</sequence>
<comment type="caution">
    <text evidence="1">The sequence shown here is derived from an EMBL/GenBank/DDBJ whole genome shotgun (WGS) entry which is preliminary data.</text>
</comment>
<dbReference type="EMBL" id="BNCQ01000075">
    <property type="protein sequence ID" value="GIM16185.1"/>
    <property type="molecule type" value="Genomic_DNA"/>
</dbReference>
<dbReference type="AlphaFoldDB" id="A0A8J4GZH2"/>
<protein>
    <submittedName>
        <fullName evidence="1">Uncharacterized protein</fullName>
    </submittedName>
</protein>
<reference evidence="1" key="1">
    <citation type="journal article" date="2021" name="Proc. Natl. Acad. Sci. U.S.A.">
        <title>Three genomes in the algal genus Volvox reveal the fate of a haploid sex-determining region after a transition to homothallism.</title>
        <authorList>
            <person name="Yamamoto K."/>
            <person name="Hamaji T."/>
            <person name="Kawai-Toyooka H."/>
            <person name="Matsuzaki R."/>
            <person name="Takahashi F."/>
            <person name="Nishimura Y."/>
            <person name="Kawachi M."/>
            <person name="Noguchi H."/>
            <person name="Minakuchi Y."/>
            <person name="Umen J.G."/>
            <person name="Toyoda A."/>
            <person name="Nozaki H."/>
        </authorList>
    </citation>
    <scope>NUCLEOTIDE SEQUENCE</scope>
    <source>
        <strain evidence="1">NIES-3785</strain>
    </source>
</reference>
<organism evidence="1 2">
    <name type="scientific">Volvox reticuliferus</name>
    <dbReference type="NCBI Taxonomy" id="1737510"/>
    <lineage>
        <taxon>Eukaryota</taxon>
        <taxon>Viridiplantae</taxon>
        <taxon>Chlorophyta</taxon>
        <taxon>core chlorophytes</taxon>
        <taxon>Chlorophyceae</taxon>
        <taxon>CS clade</taxon>
        <taxon>Chlamydomonadales</taxon>
        <taxon>Volvocaceae</taxon>
        <taxon>Volvox</taxon>
    </lineage>
</organism>
<evidence type="ECO:0000313" key="2">
    <source>
        <dbReference type="Proteomes" id="UP000722791"/>
    </source>
</evidence>
<proteinExistence type="predicted"/>
<accession>A0A8J4GZH2</accession>
<gene>
    <name evidence="1" type="ORF">Vretimale_18854</name>
</gene>
<name>A0A8J4GZH2_9CHLO</name>